<evidence type="ECO:0000256" key="3">
    <source>
        <dbReference type="ARBA" id="ARBA00022630"/>
    </source>
</evidence>
<evidence type="ECO:0000256" key="4">
    <source>
        <dbReference type="ARBA" id="ARBA00022827"/>
    </source>
</evidence>
<protein>
    <submittedName>
        <fullName evidence="8">Deoxyribodipyrimidine photo-lyase</fullName>
        <ecNumber evidence="8">4.1.99.3</ecNumber>
    </submittedName>
</protein>
<dbReference type="InterPro" id="IPR036155">
    <property type="entry name" value="Crypto/Photolyase_N_sf"/>
</dbReference>
<dbReference type="EC" id="4.1.99.3" evidence="8"/>
<dbReference type="Pfam" id="PF03441">
    <property type="entry name" value="FAD_binding_7"/>
    <property type="match status" value="1"/>
</dbReference>
<name>A0ABU7LZM1_9PROT</name>
<dbReference type="PANTHER" id="PTHR11455">
    <property type="entry name" value="CRYPTOCHROME"/>
    <property type="match status" value="1"/>
</dbReference>
<dbReference type="InterPro" id="IPR002081">
    <property type="entry name" value="Cryptochrome/DNA_photolyase_1"/>
</dbReference>
<keyword evidence="5 6" id="KW-0157">Chromophore</keyword>
<evidence type="ECO:0000256" key="2">
    <source>
        <dbReference type="ARBA" id="ARBA00001974"/>
    </source>
</evidence>
<evidence type="ECO:0000256" key="1">
    <source>
        <dbReference type="ARBA" id="ARBA00001932"/>
    </source>
</evidence>
<reference evidence="8 9" key="1">
    <citation type="submission" date="2024-01" db="EMBL/GenBank/DDBJ databases">
        <title>Hyphobacterium bacterium isolated from marine sediment.</title>
        <authorList>
            <person name="Zhao S."/>
        </authorList>
    </citation>
    <scope>NUCLEOTIDE SEQUENCE [LARGE SCALE GENOMIC DNA]</scope>
    <source>
        <strain evidence="8 9">Y60-23</strain>
    </source>
</reference>
<dbReference type="InterPro" id="IPR014729">
    <property type="entry name" value="Rossmann-like_a/b/a_fold"/>
</dbReference>
<comment type="cofactor">
    <cofactor evidence="1">
        <name>(6R)-5,10-methylene-5,6,7,8-tetrahydrofolate</name>
        <dbReference type="ChEBI" id="CHEBI:15636"/>
    </cofactor>
</comment>
<keyword evidence="4 6" id="KW-0274">FAD</keyword>
<evidence type="ECO:0000313" key="8">
    <source>
        <dbReference type="EMBL" id="MEE2566635.1"/>
    </source>
</evidence>
<dbReference type="PROSITE" id="PS00691">
    <property type="entry name" value="DNA_PHOTOLYASES_1_2"/>
    <property type="match status" value="1"/>
</dbReference>
<organism evidence="8 9">
    <name type="scientific">Hyphobacterium marinum</name>
    <dbReference type="NCBI Taxonomy" id="3116574"/>
    <lineage>
        <taxon>Bacteria</taxon>
        <taxon>Pseudomonadati</taxon>
        <taxon>Pseudomonadota</taxon>
        <taxon>Alphaproteobacteria</taxon>
        <taxon>Maricaulales</taxon>
        <taxon>Maricaulaceae</taxon>
        <taxon>Hyphobacterium</taxon>
    </lineage>
</organism>
<evidence type="ECO:0000259" key="7">
    <source>
        <dbReference type="PROSITE" id="PS51645"/>
    </source>
</evidence>
<accession>A0ABU7LZM1</accession>
<feature type="domain" description="Photolyase/cryptochrome alpha/beta" evidence="7">
    <location>
        <begin position="10"/>
        <end position="139"/>
    </location>
</feature>
<dbReference type="Proteomes" id="UP001310692">
    <property type="component" value="Unassembled WGS sequence"/>
</dbReference>
<dbReference type="GO" id="GO:0003904">
    <property type="term" value="F:deoxyribodipyrimidine photo-lyase activity"/>
    <property type="evidence" value="ECO:0007669"/>
    <property type="project" value="UniProtKB-EC"/>
</dbReference>
<keyword evidence="3 6" id="KW-0285">Flavoprotein</keyword>
<evidence type="ECO:0000256" key="5">
    <source>
        <dbReference type="ARBA" id="ARBA00022991"/>
    </source>
</evidence>
<evidence type="ECO:0000313" key="9">
    <source>
        <dbReference type="Proteomes" id="UP001310692"/>
    </source>
</evidence>
<comment type="similarity">
    <text evidence="6">Belongs to the DNA photolyase family.</text>
</comment>
<proteinExistence type="inferred from homology"/>
<dbReference type="PANTHER" id="PTHR11455:SF9">
    <property type="entry name" value="CRYPTOCHROME CIRCADIAN CLOCK 5 ISOFORM X1"/>
    <property type="match status" value="1"/>
</dbReference>
<dbReference type="PROSITE" id="PS51645">
    <property type="entry name" value="PHR_CRY_ALPHA_BETA"/>
    <property type="match status" value="1"/>
</dbReference>
<dbReference type="InterPro" id="IPR036134">
    <property type="entry name" value="Crypto/Photolyase_FAD-like_sf"/>
</dbReference>
<dbReference type="InterPro" id="IPR018394">
    <property type="entry name" value="DNA_photolyase_1_CS_C"/>
</dbReference>
<evidence type="ECO:0000256" key="6">
    <source>
        <dbReference type="RuleBase" id="RU004182"/>
    </source>
</evidence>
<dbReference type="RefSeq" id="WP_330196184.1">
    <property type="nucleotide sequence ID" value="NZ_JAZDRO010000003.1"/>
</dbReference>
<dbReference type="PRINTS" id="PR00147">
    <property type="entry name" value="DNAPHOTLYASE"/>
</dbReference>
<dbReference type="InterPro" id="IPR006050">
    <property type="entry name" value="DNA_photolyase_N"/>
</dbReference>
<dbReference type="InterPro" id="IPR005101">
    <property type="entry name" value="Cryptochr/Photolyase_FAD-bd"/>
</dbReference>
<dbReference type="Gene3D" id="1.25.40.80">
    <property type="match status" value="1"/>
</dbReference>
<dbReference type="SUPFAM" id="SSF52425">
    <property type="entry name" value="Cryptochrome/photolyase, N-terminal domain"/>
    <property type="match status" value="1"/>
</dbReference>
<dbReference type="Pfam" id="PF00875">
    <property type="entry name" value="DNA_photolyase"/>
    <property type="match status" value="1"/>
</dbReference>
<dbReference type="EMBL" id="JAZDRO010000003">
    <property type="protein sequence ID" value="MEE2566635.1"/>
    <property type="molecule type" value="Genomic_DNA"/>
</dbReference>
<comment type="cofactor">
    <cofactor evidence="2">
        <name>FAD</name>
        <dbReference type="ChEBI" id="CHEBI:57692"/>
    </cofactor>
</comment>
<gene>
    <name evidence="8" type="ORF">V0U35_08065</name>
</gene>
<comment type="caution">
    <text evidence="8">The sequence shown here is derived from an EMBL/GenBank/DDBJ whole genome shotgun (WGS) entry which is preliminary data.</text>
</comment>
<dbReference type="Gene3D" id="1.10.579.10">
    <property type="entry name" value="DNA Cyclobutane Dipyrimidine Photolyase, subunit A, domain 3"/>
    <property type="match status" value="1"/>
</dbReference>
<sequence>MSAANSNSAVPVIVWFRQDLRLADNPALHYAADADRPVIPVYILDDETPGHWAMGSASRWWLHHSLKELGKALRGAGTPLVLRRGKAADLLPKLIEETGADRVVWNRCYEPYARERDEKIKSALNDAGVQVNSFNGGLLVEPWTVATKAGDPFRVFTPFWREARQHLGRVDPLPAPQSLSAPETAIASDHLADWGLLPTKPDWAAGFEPVWIPGEDGARDAAGDFIDSRINSYADDRDRPDRDGTSRLSPHLHFGEISPRQIWSAVSHACDGVGRKDPQKYLSEIGWREFSHNLLFHFPDFPEANHQDKFNSFRWQNDDQRFKAWSKGQTGYPFVDAGMRQLWQTGWMHNRVRMVAASFLVKHLLIDWRKGQDWFWDTLVDADLANNSAGWQWVAGTGADAAPYFRIFNPFTQGEKFDPDGEYVREFVPELAALPAKWIHRPWEAPDSVLDEAGVRLGTDYPKPIVDHSAARERALAAFKDLKSAA</sequence>
<dbReference type="Gene3D" id="3.40.50.620">
    <property type="entry name" value="HUPs"/>
    <property type="match status" value="1"/>
</dbReference>
<dbReference type="SUPFAM" id="SSF48173">
    <property type="entry name" value="Cryptochrome/photolyase FAD-binding domain"/>
    <property type="match status" value="1"/>
</dbReference>
<keyword evidence="9" id="KW-1185">Reference proteome</keyword>
<keyword evidence="8" id="KW-0456">Lyase</keyword>